<keyword evidence="2" id="KW-1185">Reference proteome</keyword>
<dbReference type="Proteomes" id="UP001597183">
    <property type="component" value="Unassembled WGS sequence"/>
</dbReference>
<protein>
    <submittedName>
        <fullName evidence="1">Uncharacterized protein</fullName>
    </submittedName>
</protein>
<evidence type="ECO:0000313" key="1">
    <source>
        <dbReference type="EMBL" id="MFD1373711.1"/>
    </source>
</evidence>
<gene>
    <name evidence="1" type="ORF">ACFQ5G_51005</name>
</gene>
<sequence length="44" mass="4287">MAAFGAAATAFGAAPDARPIQLAIGLSFLGEALAVTRRAVTGAL</sequence>
<comment type="caution">
    <text evidence="1">The sequence shown here is derived from an EMBL/GenBank/DDBJ whole genome shotgun (WGS) entry which is preliminary data.</text>
</comment>
<evidence type="ECO:0000313" key="2">
    <source>
        <dbReference type="Proteomes" id="UP001597183"/>
    </source>
</evidence>
<dbReference type="EMBL" id="JBHTMK010000070">
    <property type="protein sequence ID" value="MFD1373711.1"/>
    <property type="molecule type" value="Genomic_DNA"/>
</dbReference>
<accession>A0ABW4ASQ1</accession>
<name>A0ABW4ASQ1_9ACTN</name>
<proteinExistence type="predicted"/>
<organism evidence="1 2">
    <name type="scientific">Actinoplanes sichuanensis</name>
    <dbReference type="NCBI Taxonomy" id="512349"/>
    <lineage>
        <taxon>Bacteria</taxon>
        <taxon>Bacillati</taxon>
        <taxon>Actinomycetota</taxon>
        <taxon>Actinomycetes</taxon>
        <taxon>Micromonosporales</taxon>
        <taxon>Micromonosporaceae</taxon>
        <taxon>Actinoplanes</taxon>
    </lineage>
</organism>
<reference evidence="2" key="1">
    <citation type="journal article" date="2019" name="Int. J. Syst. Evol. Microbiol.">
        <title>The Global Catalogue of Microorganisms (GCM) 10K type strain sequencing project: providing services to taxonomists for standard genome sequencing and annotation.</title>
        <authorList>
            <consortium name="The Broad Institute Genomics Platform"/>
            <consortium name="The Broad Institute Genome Sequencing Center for Infectious Disease"/>
            <person name="Wu L."/>
            <person name="Ma J."/>
        </authorList>
    </citation>
    <scope>NUCLEOTIDE SEQUENCE [LARGE SCALE GENOMIC DNA]</scope>
    <source>
        <strain evidence="2">CCM 7526</strain>
    </source>
</reference>
<dbReference type="RefSeq" id="WP_317796673.1">
    <property type="nucleotide sequence ID" value="NZ_AP028461.1"/>
</dbReference>